<sequence length="100" mass="11224">MAICLAIIDKGSTPLYVNVCEKERSQEFDIHMFLYCSLDIVDEKIDGASRSPELFLGPLISDQKYKSFGYITNTKLKMLVVSEIGNTSLKDQDVRAVSDL</sequence>
<comment type="similarity">
    <text evidence="2">Belongs to the TRAPP small subunits family. Sedlin subfamily.</text>
</comment>
<dbReference type="STRING" id="318479.A0A0N4U7Z6"/>
<evidence type="ECO:0000313" key="7">
    <source>
        <dbReference type="WBParaSite" id="DME_0000313801-mRNA-1"/>
    </source>
</evidence>
<dbReference type="PANTHER" id="PTHR12403">
    <property type="entry name" value="TRAFFICKING PROTEIN PARTICLE COMPLEX SUBUNIT 2"/>
    <property type="match status" value="1"/>
</dbReference>
<reference evidence="7" key="1">
    <citation type="submission" date="2017-02" db="UniProtKB">
        <authorList>
            <consortium name="WormBaseParasite"/>
        </authorList>
    </citation>
    <scope>IDENTIFICATION</scope>
</reference>
<evidence type="ECO:0000313" key="6">
    <source>
        <dbReference type="Proteomes" id="UP000274756"/>
    </source>
</evidence>
<dbReference type="AlphaFoldDB" id="A0A0N4U7Z6"/>
<dbReference type="EMBL" id="UYYG01001159">
    <property type="protein sequence ID" value="VDN57324.1"/>
    <property type="molecule type" value="Genomic_DNA"/>
</dbReference>
<name>A0A0N4U7Z6_DRAME</name>
<protein>
    <submittedName>
        <fullName evidence="7">FGGY_N domain-containing protein</fullName>
    </submittedName>
</protein>
<accession>A0A0N4U7Z6</accession>
<gene>
    <name evidence="4" type="ORF">DME_LOCUS7297</name>
</gene>
<dbReference type="GO" id="GO:0006888">
    <property type="term" value="P:endoplasmic reticulum to Golgi vesicle-mediated transport"/>
    <property type="evidence" value="ECO:0007669"/>
    <property type="project" value="InterPro"/>
</dbReference>
<proteinExistence type="inferred from homology"/>
<dbReference type="Pfam" id="PF04628">
    <property type="entry name" value="Sedlin_N"/>
    <property type="match status" value="1"/>
</dbReference>
<organism evidence="5 7">
    <name type="scientific">Dracunculus medinensis</name>
    <name type="common">Guinea worm</name>
    <dbReference type="NCBI Taxonomy" id="318479"/>
    <lineage>
        <taxon>Eukaryota</taxon>
        <taxon>Metazoa</taxon>
        <taxon>Ecdysozoa</taxon>
        <taxon>Nematoda</taxon>
        <taxon>Chromadorea</taxon>
        <taxon>Rhabditida</taxon>
        <taxon>Spirurina</taxon>
        <taxon>Dracunculoidea</taxon>
        <taxon>Dracunculidae</taxon>
        <taxon>Dracunculus</taxon>
    </lineage>
</organism>
<keyword evidence="3" id="KW-0931">ER-Golgi transport</keyword>
<dbReference type="Proteomes" id="UP000038040">
    <property type="component" value="Unplaced"/>
</dbReference>
<keyword evidence="3" id="KW-0813">Transport</keyword>
<dbReference type="InterPro" id="IPR011012">
    <property type="entry name" value="Longin-like_dom_sf"/>
</dbReference>
<evidence type="ECO:0000313" key="5">
    <source>
        <dbReference type="Proteomes" id="UP000038040"/>
    </source>
</evidence>
<comment type="subcellular location">
    <subcellularLocation>
        <location evidence="1">Cytoplasm</location>
        <location evidence="1">Perinuclear region</location>
    </subcellularLocation>
</comment>
<dbReference type="OrthoDB" id="10258445at2759"/>
<reference evidence="4 6" key="2">
    <citation type="submission" date="2018-11" db="EMBL/GenBank/DDBJ databases">
        <authorList>
            <consortium name="Pathogen Informatics"/>
        </authorList>
    </citation>
    <scope>NUCLEOTIDE SEQUENCE [LARGE SCALE GENOMIC DNA]</scope>
</reference>
<dbReference type="GO" id="GO:0048471">
    <property type="term" value="C:perinuclear region of cytoplasm"/>
    <property type="evidence" value="ECO:0007669"/>
    <property type="project" value="UniProtKB-SubCell"/>
</dbReference>
<dbReference type="SUPFAM" id="SSF64356">
    <property type="entry name" value="SNARE-like"/>
    <property type="match status" value="1"/>
</dbReference>
<keyword evidence="6" id="KW-1185">Reference proteome</keyword>
<evidence type="ECO:0000313" key="4">
    <source>
        <dbReference type="EMBL" id="VDN57324.1"/>
    </source>
</evidence>
<dbReference type="WBParaSite" id="DME_0000313801-mRNA-1">
    <property type="protein sequence ID" value="DME_0000313801-mRNA-1"/>
    <property type="gene ID" value="DME_0000313801"/>
</dbReference>
<dbReference type="Proteomes" id="UP000274756">
    <property type="component" value="Unassembled WGS sequence"/>
</dbReference>
<evidence type="ECO:0000256" key="2">
    <source>
        <dbReference type="ARBA" id="ARBA00006626"/>
    </source>
</evidence>
<evidence type="ECO:0000256" key="1">
    <source>
        <dbReference type="ARBA" id="ARBA00004556"/>
    </source>
</evidence>
<dbReference type="InterPro" id="IPR006722">
    <property type="entry name" value="Sedlin"/>
</dbReference>
<dbReference type="Gene3D" id="3.30.450.70">
    <property type="match status" value="1"/>
</dbReference>
<evidence type="ECO:0000256" key="3">
    <source>
        <dbReference type="ARBA" id="ARBA00022892"/>
    </source>
</evidence>